<dbReference type="GO" id="GO:0006508">
    <property type="term" value="P:proteolysis"/>
    <property type="evidence" value="ECO:0007669"/>
    <property type="project" value="InterPro"/>
</dbReference>
<comment type="caution">
    <text evidence="3">The sequence shown here is derived from an EMBL/GenBank/DDBJ whole genome shotgun (WGS) entry which is preliminary data.</text>
</comment>
<dbReference type="PANTHER" id="PTHR34385:SF1">
    <property type="entry name" value="PEPTIDOGLYCAN L-ALANYL-D-GLUTAMATE ENDOPEPTIDASE CWLK"/>
    <property type="match status" value="1"/>
</dbReference>
<sequence length="193" mass="20321">MIRLRFLVLAVLGFAAVVWGPALATSSAGSSALALLPGGLGASGSADGRLPEGTTVFDDDQPGVVRLEHELLAALRDAARDAAEDGITIVVNSGWRSASYQQDLLDDAVAEYGSEEAAARWVATPQTSPHVSGNAVDVGPHAATDWLAEHGASYGLCRTYANEPWHFELRREAVGGRCPAPYDDPTQDPRLAQ</sequence>
<gene>
    <name evidence="3" type="ORF">BJ993_001863</name>
</gene>
<dbReference type="RefSeq" id="WP_179648548.1">
    <property type="nucleotide sequence ID" value="NZ_JACBZM010000001.1"/>
</dbReference>
<feature type="chain" id="PRO_5031567342" description="D-alanyl-D-alanine carboxypeptidase-like core domain-containing protein" evidence="1">
    <location>
        <begin position="25"/>
        <end position="193"/>
    </location>
</feature>
<evidence type="ECO:0000259" key="2">
    <source>
        <dbReference type="Pfam" id="PF02557"/>
    </source>
</evidence>
<name>A0A7Y9ZI67_9ACTN</name>
<feature type="signal peptide" evidence="1">
    <location>
        <begin position="1"/>
        <end position="24"/>
    </location>
</feature>
<dbReference type="CDD" id="cd14846">
    <property type="entry name" value="Peptidase_M15_like"/>
    <property type="match status" value="1"/>
</dbReference>
<dbReference type="AlphaFoldDB" id="A0A7Y9ZI67"/>
<evidence type="ECO:0000313" key="3">
    <source>
        <dbReference type="EMBL" id="NYI44783.1"/>
    </source>
</evidence>
<keyword evidence="1" id="KW-0732">Signal</keyword>
<dbReference type="PANTHER" id="PTHR34385">
    <property type="entry name" value="D-ALANYL-D-ALANINE CARBOXYPEPTIDASE"/>
    <property type="match status" value="1"/>
</dbReference>
<protein>
    <recommendedName>
        <fullName evidence="2">D-alanyl-D-alanine carboxypeptidase-like core domain-containing protein</fullName>
    </recommendedName>
</protein>
<dbReference type="Gene3D" id="3.30.1380.10">
    <property type="match status" value="1"/>
</dbReference>
<dbReference type="EMBL" id="JACBZM010000001">
    <property type="protein sequence ID" value="NYI44783.1"/>
    <property type="molecule type" value="Genomic_DNA"/>
</dbReference>
<accession>A0A7Y9ZI67</accession>
<dbReference type="InterPro" id="IPR003709">
    <property type="entry name" value="VanY-like_core_dom"/>
</dbReference>
<dbReference type="GO" id="GO:0008233">
    <property type="term" value="F:peptidase activity"/>
    <property type="evidence" value="ECO:0007669"/>
    <property type="project" value="InterPro"/>
</dbReference>
<organism evidence="3 4">
    <name type="scientific">Nocardioides aromaticivorans</name>
    <dbReference type="NCBI Taxonomy" id="200618"/>
    <lineage>
        <taxon>Bacteria</taxon>
        <taxon>Bacillati</taxon>
        <taxon>Actinomycetota</taxon>
        <taxon>Actinomycetes</taxon>
        <taxon>Propionibacteriales</taxon>
        <taxon>Nocardioidaceae</taxon>
        <taxon>Nocardioides</taxon>
    </lineage>
</organism>
<dbReference type="InterPro" id="IPR009045">
    <property type="entry name" value="Zn_M74/Hedgehog-like"/>
</dbReference>
<dbReference type="SUPFAM" id="SSF55166">
    <property type="entry name" value="Hedgehog/DD-peptidase"/>
    <property type="match status" value="1"/>
</dbReference>
<dbReference type="Pfam" id="PF02557">
    <property type="entry name" value="VanY"/>
    <property type="match status" value="1"/>
</dbReference>
<proteinExistence type="predicted"/>
<reference evidence="3 4" key="1">
    <citation type="submission" date="2020-07" db="EMBL/GenBank/DDBJ databases">
        <title>Sequencing the genomes of 1000 actinobacteria strains.</title>
        <authorList>
            <person name="Klenk H.-P."/>
        </authorList>
    </citation>
    <scope>NUCLEOTIDE SEQUENCE [LARGE SCALE GENOMIC DNA]</scope>
    <source>
        <strain evidence="3 4">DSM 15131</strain>
    </source>
</reference>
<evidence type="ECO:0000256" key="1">
    <source>
        <dbReference type="SAM" id="SignalP"/>
    </source>
</evidence>
<evidence type="ECO:0000313" key="4">
    <source>
        <dbReference type="Proteomes" id="UP000562045"/>
    </source>
</evidence>
<dbReference type="InterPro" id="IPR052179">
    <property type="entry name" value="DD-CPase-like"/>
</dbReference>
<dbReference type="Proteomes" id="UP000562045">
    <property type="component" value="Unassembled WGS sequence"/>
</dbReference>
<feature type="domain" description="D-alanyl-D-alanine carboxypeptidase-like core" evidence="2">
    <location>
        <begin position="66"/>
        <end position="167"/>
    </location>
</feature>